<dbReference type="Gene3D" id="3.60.40.10">
    <property type="entry name" value="PPM-type phosphatase domain"/>
    <property type="match status" value="1"/>
</dbReference>
<name>A0A9D4ZNL6_ADICA</name>
<dbReference type="InterPro" id="IPR001932">
    <property type="entry name" value="PPM-type_phosphatase-like_dom"/>
</dbReference>
<sequence length="629" mass="70682">MGSSCSVNRRNEEEWCRPRIAQSITGKNKKRKKKKMDEERRKHLLQALSAEAQTSEILSRIPGRIYNNGSTSSACAYTQQGKKGTNQDAMLVWEHFASRQDTLLCCVFDGHGPYGHLVARKVRDTLPTKLMGLWKARMRGDINIIEDEEDGDDESDEEGDSNEKPDENSGYAKRQGRQNFEDVNHNSRQSEQQRCSWAMRVWRESFMRGFRSMDRDLRMQPTIDCFCSGTTAIILLQQGMELMMGNVGDSRAVLATYMHSGHSNTRGRRKTGIKEPTSKLQAIQLTLDLKPNLPREAERIRRCKGRVFAMEDEPDVARVWLPYDNAPGLAMARAFGDFCLKDYGLISVPDITYRTLTPNDQFVILATDGIWDVMSNSQAVEVVACAPSRVTAARLLVETAVRAWRLKYPTSKVDDCAVICLFFHQEASTTMRCHSPAATSTYYYSEGDDEDHDGDDEKEDEDIIPAKDTPKLAPSSPPSHSRKSREMQSSQLSYITDPSAIHGVEPEEIMWDVLSGGAHTSHHRIDVESSPNNTPYPGYFVDTDEASPPSVLEIQMIDLPGSSSLQRKGKEQTAMSPPRRSLAEYMSSNGDGGQEDDDEWSALEGVVRVNSILNLPRFKEGDDPSMRRA</sequence>
<comment type="caution">
    <text evidence="3">The sequence shown here is derived from an EMBL/GenBank/DDBJ whole genome shotgun (WGS) entry which is preliminary data.</text>
</comment>
<feature type="domain" description="PPM-type phosphatase" evidence="2">
    <location>
        <begin position="73"/>
        <end position="423"/>
    </location>
</feature>
<feature type="region of interest" description="Disordered" evidence="1">
    <location>
        <begin position="444"/>
        <end position="492"/>
    </location>
</feature>
<dbReference type="Pfam" id="PF00481">
    <property type="entry name" value="PP2C"/>
    <property type="match status" value="1"/>
</dbReference>
<evidence type="ECO:0000256" key="1">
    <source>
        <dbReference type="SAM" id="MobiDB-lite"/>
    </source>
</evidence>
<keyword evidence="4" id="KW-1185">Reference proteome</keyword>
<dbReference type="SMART" id="SM00332">
    <property type="entry name" value="PP2Cc"/>
    <property type="match status" value="1"/>
</dbReference>
<feature type="region of interest" description="Disordered" evidence="1">
    <location>
        <begin position="563"/>
        <end position="602"/>
    </location>
</feature>
<dbReference type="InterPro" id="IPR015655">
    <property type="entry name" value="PP2C"/>
</dbReference>
<proteinExistence type="predicted"/>
<feature type="compositionally biased region" description="Acidic residues" evidence="1">
    <location>
        <begin position="144"/>
        <end position="160"/>
    </location>
</feature>
<dbReference type="AlphaFoldDB" id="A0A9D4ZNL6"/>
<dbReference type="SUPFAM" id="SSF81606">
    <property type="entry name" value="PP2C-like"/>
    <property type="match status" value="1"/>
</dbReference>
<gene>
    <name evidence="3" type="ORF">GOP47_0001981</name>
</gene>
<dbReference type="InterPro" id="IPR036457">
    <property type="entry name" value="PPM-type-like_dom_sf"/>
</dbReference>
<dbReference type="CDD" id="cd00143">
    <property type="entry name" value="PP2Cc"/>
    <property type="match status" value="1"/>
</dbReference>
<dbReference type="PANTHER" id="PTHR47992">
    <property type="entry name" value="PROTEIN PHOSPHATASE"/>
    <property type="match status" value="1"/>
</dbReference>
<dbReference type="Proteomes" id="UP000886520">
    <property type="component" value="Chromosome 2"/>
</dbReference>
<protein>
    <recommendedName>
        <fullName evidence="2">PPM-type phosphatase domain-containing protein</fullName>
    </recommendedName>
</protein>
<feature type="compositionally biased region" description="Acidic residues" evidence="1">
    <location>
        <begin position="446"/>
        <end position="463"/>
    </location>
</feature>
<dbReference type="OrthoDB" id="10264738at2759"/>
<feature type="region of interest" description="Disordered" evidence="1">
    <location>
        <begin position="144"/>
        <end position="174"/>
    </location>
</feature>
<evidence type="ECO:0000313" key="4">
    <source>
        <dbReference type="Proteomes" id="UP000886520"/>
    </source>
</evidence>
<accession>A0A9D4ZNL6</accession>
<organism evidence="3 4">
    <name type="scientific">Adiantum capillus-veneris</name>
    <name type="common">Maidenhair fern</name>
    <dbReference type="NCBI Taxonomy" id="13818"/>
    <lineage>
        <taxon>Eukaryota</taxon>
        <taxon>Viridiplantae</taxon>
        <taxon>Streptophyta</taxon>
        <taxon>Embryophyta</taxon>
        <taxon>Tracheophyta</taxon>
        <taxon>Polypodiopsida</taxon>
        <taxon>Polypodiidae</taxon>
        <taxon>Polypodiales</taxon>
        <taxon>Pteridineae</taxon>
        <taxon>Pteridaceae</taxon>
        <taxon>Vittarioideae</taxon>
        <taxon>Adiantum</taxon>
    </lineage>
</organism>
<reference evidence="3" key="1">
    <citation type="submission" date="2021-01" db="EMBL/GenBank/DDBJ databases">
        <title>Adiantum capillus-veneris genome.</title>
        <authorList>
            <person name="Fang Y."/>
            <person name="Liao Q."/>
        </authorList>
    </citation>
    <scope>NUCLEOTIDE SEQUENCE</scope>
    <source>
        <strain evidence="3">H3</strain>
        <tissue evidence="3">Leaf</tissue>
    </source>
</reference>
<evidence type="ECO:0000313" key="3">
    <source>
        <dbReference type="EMBL" id="KAI5082238.1"/>
    </source>
</evidence>
<dbReference type="EMBL" id="JABFUD020000003">
    <property type="protein sequence ID" value="KAI5082238.1"/>
    <property type="molecule type" value="Genomic_DNA"/>
</dbReference>
<evidence type="ECO:0000259" key="2">
    <source>
        <dbReference type="PROSITE" id="PS51746"/>
    </source>
</evidence>
<dbReference type="PROSITE" id="PS51746">
    <property type="entry name" value="PPM_2"/>
    <property type="match status" value="1"/>
</dbReference>
<dbReference type="GO" id="GO:0004722">
    <property type="term" value="F:protein serine/threonine phosphatase activity"/>
    <property type="evidence" value="ECO:0007669"/>
    <property type="project" value="InterPro"/>
</dbReference>